<dbReference type="AlphaFoldDB" id="A0A183LL77"/>
<feature type="compositionally biased region" description="Basic and acidic residues" evidence="1">
    <location>
        <begin position="1"/>
        <end position="21"/>
    </location>
</feature>
<organism evidence="2 3">
    <name type="scientific">Schistosoma margrebowiei</name>
    <dbReference type="NCBI Taxonomy" id="48269"/>
    <lineage>
        <taxon>Eukaryota</taxon>
        <taxon>Metazoa</taxon>
        <taxon>Spiralia</taxon>
        <taxon>Lophotrochozoa</taxon>
        <taxon>Platyhelminthes</taxon>
        <taxon>Trematoda</taxon>
        <taxon>Digenea</taxon>
        <taxon>Strigeidida</taxon>
        <taxon>Schistosomatoidea</taxon>
        <taxon>Schistosomatidae</taxon>
        <taxon>Schistosoma</taxon>
    </lineage>
</organism>
<evidence type="ECO:0000256" key="1">
    <source>
        <dbReference type="SAM" id="MobiDB-lite"/>
    </source>
</evidence>
<dbReference type="Proteomes" id="UP000277204">
    <property type="component" value="Unassembled WGS sequence"/>
</dbReference>
<feature type="region of interest" description="Disordered" evidence="1">
    <location>
        <begin position="1"/>
        <end position="38"/>
    </location>
</feature>
<sequence>MERLDNLGNREDQSNSNRNEETQLGSTRNQRNPLNPNWTVKVRFRRDAAVLRLRREKSYTHSRSGSGVPESLEFTYRTGISRI</sequence>
<keyword evidence="3" id="KW-1185">Reference proteome</keyword>
<evidence type="ECO:0000313" key="3">
    <source>
        <dbReference type="Proteomes" id="UP000277204"/>
    </source>
</evidence>
<name>A0A183LL77_9TREM</name>
<evidence type="ECO:0000313" key="2">
    <source>
        <dbReference type="EMBL" id="VDO62145.1"/>
    </source>
</evidence>
<gene>
    <name evidence="2" type="ORF">SMRZ_LOCUS4552</name>
</gene>
<dbReference type="EMBL" id="UZAI01001458">
    <property type="protein sequence ID" value="VDO62145.1"/>
    <property type="molecule type" value="Genomic_DNA"/>
</dbReference>
<protein>
    <submittedName>
        <fullName evidence="2">Uncharacterized protein</fullName>
    </submittedName>
</protein>
<accession>A0A183LL77</accession>
<feature type="compositionally biased region" description="Polar residues" evidence="1">
    <location>
        <begin position="22"/>
        <end position="38"/>
    </location>
</feature>
<proteinExistence type="predicted"/>
<feature type="region of interest" description="Disordered" evidence="1">
    <location>
        <begin position="57"/>
        <end position="83"/>
    </location>
</feature>
<reference evidence="2 3" key="1">
    <citation type="submission" date="2018-11" db="EMBL/GenBank/DDBJ databases">
        <authorList>
            <consortium name="Pathogen Informatics"/>
        </authorList>
    </citation>
    <scope>NUCLEOTIDE SEQUENCE [LARGE SCALE GENOMIC DNA]</scope>
    <source>
        <strain evidence="2 3">Zambia</strain>
    </source>
</reference>